<dbReference type="Gene3D" id="3.40.50.2000">
    <property type="entry name" value="Glycogen Phosphorylase B"/>
    <property type="match status" value="2"/>
</dbReference>
<proteinExistence type="predicted"/>
<dbReference type="PANTHER" id="PTHR45947">
    <property type="entry name" value="SULFOQUINOVOSYL TRANSFERASE SQD2"/>
    <property type="match status" value="1"/>
</dbReference>
<dbReference type="Pfam" id="PF13692">
    <property type="entry name" value="Glyco_trans_1_4"/>
    <property type="match status" value="1"/>
</dbReference>
<dbReference type="RefSeq" id="WP_119834197.1">
    <property type="nucleotide sequence ID" value="NZ_QYUL01000006.1"/>
</dbReference>
<keyword evidence="3" id="KW-1185">Reference proteome</keyword>
<accession>A0A418VL19</accession>
<keyword evidence="2" id="KW-0808">Transferase</keyword>
<name>A0A418VL19_9PROT</name>
<dbReference type="CDD" id="cd03801">
    <property type="entry name" value="GT4_PimA-like"/>
    <property type="match status" value="1"/>
</dbReference>
<evidence type="ECO:0000313" key="3">
    <source>
        <dbReference type="Proteomes" id="UP000283458"/>
    </source>
</evidence>
<evidence type="ECO:0000313" key="2">
    <source>
        <dbReference type="EMBL" id="RJF76845.1"/>
    </source>
</evidence>
<dbReference type="SUPFAM" id="SSF53756">
    <property type="entry name" value="UDP-Glycosyltransferase/glycogen phosphorylase"/>
    <property type="match status" value="1"/>
</dbReference>
<evidence type="ECO:0000259" key="1">
    <source>
        <dbReference type="Pfam" id="PF13579"/>
    </source>
</evidence>
<dbReference type="EMBL" id="QYUL01000006">
    <property type="protein sequence ID" value="RJF76845.1"/>
    <property type="molecule type" value="Genomic_DNA"/>
</dbReference>
<dbReference type="Pfam" id="PF13579">
    <property type="entry name" value="Glyco_trans_4_4"/>
    <property type="match status" value="1"/>
</dbReference>
<dbReference type="GO" id="GO:0016757">
    <property type="term" value="F:glycosyltransferase activity"/>
    <property type="evidence" value="ECO:0007669"/>
    <property type="project" value="TreeGrafter"/>
</dbReference>
<dbReference type="Proteomes" id="UP000283458">
    <property type="component" value="Unassembled WGS sequence"/>
</dbReference>
<dbReference type="OrthoDB" id="7249056at2"/>
<dbReference type="AlphaFoldDB" id="A0A418VL19"/>
<dbReference type="InterPro" id="IPR028098">
    <property type="entry name" value="Glyco_trans_4-like_N"/>
</dbReference>
<dbReference type="InterPro" id="IPR050194">
    <property type="entry name" value="Glycosyltransferase_grp1"/>
</dbReference>
<organism evidence="2 3">
    <name type="scientific">Azospirillum cavernae</name>
    <dbReference type="NCBI Taxonomy" id="2320860"/>
    <lineage>
        <taxon>Bacteria</taxon>
        <taxon>Pseudomonadati</taxon>
        <taxon>Pseudomonadota</taxon>
        <taxon>Alphaproteobacteria</taxon>
        <taxon>Rhodospirillales</taxon>
        <taxon>Azospirillaceae</taxon>
        <taxon>Azospirillum</taxon>
    </lineage>
</organism>
<reference evidence="2 3" key="1">
    <citation type="submission" date="2018-09" db="EMBL/GenBank/DDBJ databases">
        <authorList>
            <person name="Zhu H."/>
        </authorList>
    </citation>
    <scope>NUCLEOTIDE SEQUENCE [LARGE SCALE GENOMIC DNA]</scope>
    <source>
        <strain evidence="2 3">K2W22B-5</strain>
    </source>
</reference>
<protein>
    <submittedName>
        <fullName evidence="2">Glycosyltransferase</fullName>
    </submittedName>
</protein>
<gene>
    <name evidence="2" type="ORF">D3877_28600</name>
</gene>
<sequence length="398" mass="42057">MRVLIVHERYRQRGGEDVVVESEAALLARNGVEIDLLLGDNTAIEGQGSVGLALRALWSREGHALTRAAIDRFQPDVVHVHNSFPLLSASVFEAAHGMGVPVVQTLHNYRLLCANALLLRDGSRCEDCVGRIFQGPGVRRGCYRGSPAATAAVAGYALSQRLIGVWGRRVTLYHALTPSAAERFARGGIPADRLVVRPPLLEYPSALEPGGGEPRQGALFVGRLSPEKGLDSLLTAWRGVEAPLDVIGDGPEMERLRRMAPAQVRFHGRQPAAAVARAMARAALLVFPSLCYEMFPLTVAEAMAAGLPTLCADGGAAADVLGEAGEPSLFARPGDAADWRDKAAALLADPANLIRLGAAGREAWRARLAPEATVAAALALYRRAISGGPDGTAPSESG</sequence>
<comment type="caution">
    <text evidence="2">The sequence shown here is derived from an EMBL/GenBank/DDBJ whole genome shotgun (WGS) entry which is preliminary data.</text>
</comment>
<feature type="domain" description="Glycosyltransferase subfamily 4-like N-terminal" evidence="1">
    <location>
        <begin position="14"/>
        <end position="199"/>
    </location>
</feature>
<dbReference type="PANTHER" id="PTHR45947:SF13">
    <property type="entry name" value="TRANSFERASE"/>
    <property type="match status" value="1"/>
</dbReference>